<proteinExistence type="predicted"/>
<comment type="caution">
    <text evidence="7">The sequence shown here is derived from an EMBL/GenBank/DDBJ whole genome shotgun (WGS) entry which is preliminary data.</text>
</comment>
<evidence type="ECO:0000256" key="5">
    <source>
        <dbReference type="ARBA" id="ARBA00023136"/>
    </source>
</evidence>
<evidence type="ECO:0000313" key="7">
    <source>
        <dbReference type="EMBL" id="MBW3099181.1"/>
    </source>
</evidence>
<name>A0ABS6WTA6_9HYPH</name>
<dbReference type="PANTHER" id="PTHR23519">
    <property type="entry name" value="AUTOPHAGY-RELATED PROTEIN 22"/>
    <property type="match status" value="1"/>
</dbReference>
<dbReference type="Proteomes" id="UP001430804">
    <property type="component" value="Unassembled WGS sequence"/>
</dbReference>
<feature type="transmembrane region" description="Helical" evidence="6">
    <location>
        <begin position="406"/>
        <end position="428"/>
    </location>
</feature>
<dbReference type="EMBL" id="JAHWQX010000005">
    <property type="protein sequence ID" value="MBW3099181.1"/>
    <property type="molecule type" value="Genomic_DNA"/>
</dbReference>
<evidence type="ECO:0000256" key="6">
    <source>
        <dbReference type="SAM" id="Phobius"/>
    </source>
</evidence>
<evidence type="ECO:0000313" key="8">
    <source>
        <dbReference type="Proteomes" id="UP001430804"/>
    </source>
</evidence>
<keyword evidence="4 6" id="KW-1133">Transmembrane helix</keyword>
<gene>
    <name evidence="7" type="ORF">KY465_18015</name>
</gene>
<feature type="transmembrane region" description="Helical" evidence="6">
    <location>
        <begin position="265"/>
        <end position="286"/>
    </location>
</feature>
<feature type="transmembrane region" description="Helical" evidence="6">
    <location>
        <begin position="368"/>
        <end position="385"/>
    </location>
</feature>
<organism evidence="7 8">
    <name type="scientific">Pseudohoeflea coraliihabitans</name>
    <dbReference type="NCBI Taxonomy" id="2860393"/>
    <lineage>
        <taxon>Bacteria</taxon>
        <taxon>Pseudomonadati</taxon>
        <taxon>Pseudomonadota</taxon>
        <taxon>Alphaproteobacteria</taxon>
        <taxon>Hyphomicrobiales</taxon>
        <taxon>Rhizobiaceae</taxon>
        <taxon>Pseudohoeflea</taxon>
    </lineage>
</organism>
<feature type="transmembrane region" description="Helical" evidence="6">
    <location>
        <begin position="434"/>
        <end position="453"/>
    </location>
</feature>
<dbReference type="Pfam" id="PF11700">
    <property type="entry name" value="ATG22"/>
    <property type="match status" value="1"/>
</dbReference>
<feature type="transmembrane region" description="Helical" evidence="6">
    <location>
        <begin position="90"/>
        <end position="109"/>
    </location>
</feature>
<evidence type="ECO:0000256" key="2">
    <source>
        <dbReference type="ARBA" id="ARBA00022448"/>
    </source>
</evidence>
<evidence type="ECO:0000256" key="1">
    <source>
        <dbReference type="ARBA" id="ARBA00004127"/>
    </source>
</evidence>
<keyword evidence="8" id="KW-1185">Reference proteome</keyword>
<feature type="transmembrane region" description="Helical" evidence="6">
    <location>
        <begin position="115"/>
        <end position="134"/>
    </location>
</feature>
<evidence type="ECO:0000256" key="3">
    <source>
        <dbReference type="ARBA" id="ARBA00022692"/>
    </source>
</evidence>
<feature type="transmembrane region" description="Helical" evidence="6">
    <location>
        <begin position="154"/>
        <end position="175"/>
    </location>
</feature>
<comment type="subcellular location">
    <subcellularLocation>
        <location evidence="1">Endomembrane system</location>
        <topology evidence="1">Multi-pass membrane protein</topology>
    </subcellularLocation>
</comment>
<dbReference type="InterPro" id="IPR024671">
    <property type="entry name" value="Atg22-like"/>
</dbReference>
<keyword evidence="5 6" id="KW-0472">Membrane</keyword>
<reference evidence="7" key="1">
    <citation type="submission" date="2021-07" db="EMBL/GenBank/DDBJ databases">
        <title>Pseudohoeflea marina sp. nov. a polyhydroxyalcanoate-producing bacterium.</title>
        <authorList>
            <person name="Zheng W."/>
            <person name="Yu S."/>
            <person name="Huang Y."/>
        </authorList>
    </citation>
    <scope>NUCLEOTIDE SEQUENCE</scope>
    <source>
        <strain evidence="7">DP4N28-3</strain>
    </source>
</reference>
<feature type="transmembrane region" description="Helical" evidence="6">
    <location>
        <begin position="21"/>
        <end position="45"/>
    </location>
</feature>
<feature type="transmembrane region" description="Helical" evidence="6">
    <location>
        <begin position="57"/>
        <end position="78"/>
    </location>
</feature>
<keyword evidence="2" id="KW-0813">Transport</keyword>
<protein>
    <submittedName>
        <fullName evidence="7">MFS transporter</fullName>
    </submittedName>
</protein>
<dbReference type="RefSeq" id="WP_219203503.1">
    <property type="nucleotide sequence ID" value="NZ_JAHWQX010000005.1"/>
</dbReference>
<feature type="transmembrane region" description="Helical" evidence="6">
    <location>
        <begin position="203"/>
        <end position="222"/>
    </location>
</feature>
<feature type="transmembrane region" description="Helical" evidence="6">
    <location>
        <begin position="322"/>
        <end position="348"/>
    </location>
</feature>
<keyword evidence="3 6" id="KW-0812">Transmembrane</keyword>
<feature type="transmembrane region" description="Helical" evidence="6">
    <location>
        <begin position="292"/>
        <end position="310"/>
    </location>
</feature>
<sequence length="471" mass="49672">MTAMLSDEAIPDVRRRGIVSWMLFDWAAQPFFTVIITFIFGPYFVSQLAANPDLGQAWWGYAITVSGLIIAVLSPVLGSIADAVGPRKPWIAALAVVKIAALIGLWWAAPGTSLVYPFLLIVLASVAAEFSIVFNDSMMPRLVPPADVGRISNIAWAMGYAGGMVALVFVVLLMAGSPETGKTMLGLQPIFGLDPSAGEGARATGPLAALWYLVFVLPMFLFTPDYARRQSVGSAVRRGLDDLVGTIGEVRQKAGLLRFLAARMIYQDGVNGLLALGGTFAAGMFGWQTMEIGLFGILLVVVAIFGCLAASRLDRRLGSKTIVLAAIVALLIATVGIVSTGPGFTFFGLVSFGTTDGGGLFGTAAEKVYILFGLLIGAAFGPVQASSRSYMAQSVAPEDAGRYFGLYALSGRATSFLAPLSVATVTLMTGSARIGMAMLIVFLLAGFLILLATPYPAQRRTLQLGEDASRP</sequence>
<evidence type="ECO:0000256" key="4">
    <source>
        <dbReference type="ARBA" id="ARBA00022989"/>
    </source>
</evidence>
<accession>A0ABS6WTA6</accession>
<dbReference type="PANTHER" id="PTHR23519:SF1">
    <property type="entry name" value="AUTOPHAGY-RELATED PROTEIN 22"/>
    <property type="match status" value="1"/>
</dbReference>
<dbReference type="InterPro" id="IPR050495">
    <property type="entry name" value="ATG22/LtaA_families"/>
</dbReference>